<gene>
    <name evidence="6" type="ORF">IAB80_04615</name>
</gene>
<dbReference type="GO" id="GO:0030288">
    <property type="term" value="C:outer membrane-bounded periplasmic space"/>
    <property type="evidence" value="ECO:0007669"/>
    <property type="project" value="TreeGrafter"/>
</dbReference>
<feature type="chain" id="PRO_5038363643" description="N-acetylmuramoyl-L-alanine amidase" evidence="4">
    <location>
        <begin position="24"/>
        <end position="378"/>
    </location>
</feature>
<keyword evidence="4" id="KW-0732">Signal</keyword>
<dbReference type="Proteomes" id="UP000823771">
    <property type="component" value="Unassembled WGS sequence"/>
</dbReference>
<proteinExistence type="predicted"/>
<reference evidence="6" key="1">
    <citation type="submission" date="2020-10" db="EMBL/GenBank/DDBJ databases">
        <authorList>
            <person name="Gilroy R."/>
        </authorList>
    </citation>
    <scope>NUCLEOTIDE SEQUENCE</scope>
    <source>
        <strain evidence="6">2478</strain>
    </source>
</reference>
<dbReference type="AlphaFoldDB" id="A0A9D9IUB2"/>
<dbReference type="PANTHER" id="PTHR30404:SF0">
    <property type="entry name" value="N-ACETYLMURAMOYL-L-ALANINE AMIDASE AMIC"/>
    <property type="match status" value="1"/>
</dbReference>
<accession>A0A9D9IUB2</accession>
<name>A0A9D9IUB2_9BACT</name>
<comment type="caution">
    <text evidence="6">The sequence shown here is derived from an EMBL/GenBank/DDBJ whole genome shotgun (WGS) entry which is preliminary data.</text>
</comment>
<keyword evidence="3" id="KW-0378">Hydrolase</keyword>
<evidence type="ECO:0000256" key="1">
    <source>
        <dbReference type="ARBA" id="ARBA00001561"/>
    </source>
</evidence>
<reference evidence="6" key="2">
    <citation type="journal article" date="2021" name="PeerJ">
        <title>Extensive microbial diversity within the chicken gut microbiome revealed by metagenomics and culture.</title>
        <authorList>
            <person name="Gilroy R."/>
            <person name="Ravi A."/>
            <person name="Getino M."/>
            <person name="Pursley I."/>
            <person name="Horton D.L."/>
            <person name="Alikhan N.F."/>
            <person name="Baker D."/>
            <person name="Gharbi K."/>
            <person name="Hall N."/>
            <person name="Watson M."/>
            <person name="Adriaenssens E.M."/>
            <person name="Foster-Nyarko E."/>
            <person name="Jarju S."/>
            <person name="Secka A."/>
            <person name="Antonio M."/>
            <person name="Oren A."/>
            <person name="Chaudhuri R.R."/>
            <person name="La Ragione R."/>
            <person name="Hildebrand F."/>
            <person name="Pallen M.J."/>
        </authorList>
    </citation>
    <scope>NUCLEOTIDE SEQUENCE</scope>
    <source>
        <strain evidence="6">2478</strain>
    </source>
</reference>
<dbReference type="SMART" id="SM00646">
    <property type="entry name" value="Ami_3"/>
    <property type="match status" value="1"/>
</dbReference>
<protein>
    <recommendedName>
        <fullName evidence="2">N-acetylmuramoyl-L-alanine amidase</fullName>
        <ecNumber evidence="2">3.5.1.28</ecNumber>
    </recommendedName>
</protein>
<dbReference type="GO" id="GO:0009253">
    <property type="term" value="P:peptidoglycan catabolic process"/>
    <property type="evidence" value="ECO:0007669"/>
    <property type="project" value="InterPro"/>
</dbReference>
<dbReference type="EMBL" id="JADILZ010000041">
    <property type="protein sequence ID" value="MBO8478149.1"/>
    <property type="molecule type" value="Genomic_DNA"/>
</dbReference>
<feature type="signal peptide" evidence="4">
    <location>
        <begin position="1"/>
        <end position="23"/>
    </location>
</feature>
<organism evidence="6 7">
    <name type="scientific">Candidatus Cryptobacteroides excrementipullorum</name>
    <dbReference type="NCBI Taxonomy" id="2840761"/>
    <lineage>
        <taxon>Bacteria</taxon>
        <taxon>Pseudomonadati</taxon>
        <taxon>Bacteroidota</taxon>
        <taxon>Bacteroidia</taxon>
        <taxon>Bacteroidales</taxon>
        <taxon>Candidatus Cryptobacteroides</taxon>
    </lineage>
</organism>
<feature type="domain" description="MurNAc-LAA" evidence="5">
    <location>
        <begin position="100"/>
        <end position="264"/>
    </location>
</feature>
<evidence type="ECO:0000313" key="7">
    <source>
        <dbReference type="Proteomes" id="UP000823771"/>
    </source>
</evidence>
<dbReference type="InterPro" id="IPR002508">
    <property type="entry name" value="MurNAc-LAA_cat"/>
</dbReference>
<dbReference type="EC" id="3.5.1.28" evidence="2"/>
<dbReference type="PANTHER" id="PTHR30404">
    <property type="entry name" value="N-ACETYLMURAMOYL-L-ALANINE AMIDASE"/>
    <property type="match status" value="1"/>
</dbReference>
<dbReference type="Pfam" id="PF01520">
    <property type="entry name" value="Amidase_3"/>
    <property type="match status" value="1"/>
</dbReference>
<dbReference type="Gene3D" id="3.40.630.40">
    <property type="entry name" value="Zn-dependent exopeptidases"/>
    <property type="match status" value="1"/>
</dbReference>
<dbReference type="GO" id="GO:0008745">
    <property type="term" value="F:N-acetylmuramoyl-L-alanine amidase activity"/>
    <property type="evidence" value="ECO:0007669"/>
    <property type="project" value="UniProtKB-EC"/>
</dbReference>
<dbReference type="SUPFAM" id="SSF53187">
    <property type="entry name" value="Zn-dependent exopeptidases"/>
    <property type="match status" value="1"/>
</dbReference>
<comment type="catalytic activity">
    <reaction evidence="1">
        <text>Hydrolyzes the link between N-acetylmuramoyl residues and L-amino acid residues in certain cell-wall glycopeptides.</text>
        <dbReference type="EC" id="3.5.1.28"/>
    </reaction>
</comment>
<dbReference type="CDD" id="cd02696">
    <property type="entry name" value="MurNAc-LAA"/>
    <property type="match status" value="1"/>
</dbReference>
<evidence type="ECO:0000259" key="5">
    <source>
        <dbReference type="SMART" id="SM00646"/>
    </source>
</evidence>
<evidence type="ECO:0000256" key="2">
    <source>
        <dbReference type="ARBA" id="ARBA00011901"/>
    </source>
</evidence>
<sequence length="378" mass="41674">MSPKYIIAAIWLITAGLFTLSDAAAQTAGQTKPRLNTVVIDPGHGGKDAGCVSKDGRTYEKNLTLSIAKQLGQKIKEEYPEVKVYYTRLTDRYITLNERADIANRNHADLFISIHINANTSTSPSGFSAHIFGRSSGKDSDLFRGNMELCRRENSVILLEDDYSTNYQGFDPEDPESFIFFNLMQNAFYEQSLLFAGDVIESLSGGPIAKNRGVSQDPFFVLWKTSMPSVLLELGFISNAADLKVLNSEKGRSQIASRLFTAFRKFKTKYDSSLDYSSTSIAPAGAVSGKEPEAAGMHTLSHGVMYGIQIMATSRDLPEDDRSFKGYKALEVKSGDIYKYIVEVSSSEQEPRAALKAVGRKFPGAFLVKIEDGKVSRL</sequence>
<evidence type="ECO:0000313" key="6">
    <source>
        <dbReference type="EMBL" id="MBO8478149.1"/>
    </source>
</evidence>
<evidence type="ECO:0000256" key="3">
    <source>
        <dbReference type="ARBA" id="ARBA00022801"/>
    </source>
</evidence>
<evidence type="ECO:0000256" key="4">
    <source>
        <dbReference type="SAM" id="SignalP"/>
    </source>
</evidence>
<dbReference type="InterPro" id="IPR050695">
    <property type="entry name" value="N-acetylmuramoyl_amidase_3"/>
</dbReference>